<keyword evidence="2" id="KW-1185">Reference proteome</keyword>
<accession>A0A2S1SEM1</accession>
<dbReference type="Gene3D" id="3.40.30.10">
    <property type="entry name" value="Glutaredoxin"/>
    <property type="match status" value="1"/>
</dbReference>
<dbReference type="KEGG" id="fpal:HYN49_02240"/>
<dbReference type="RefSeq" id="WP_108902600.1">
    <property type="nucleotide sequence ID" value="NZ_CP029187.1"/>
</dbReference>
<reference evidence="1 2" key="1">
    <citation type="submission" date="2018-05" db="EMBL/GenBank/DDBJ databases">
        <title>Genome sequencing of Flavobacterium sp. HYN0049.</title>
        <authorList>
            <person name="Yi H."/>
            <person name="Baek C."/>
        </authorList>
    </citation>
    <scope>NUCLEOTIDE SEQUENCE [LARGE SCALE GENOMIC DNA]</scope>
    <source>
        <strain evidence="1 2">HYN0049</strain>
    </source>
</reference>
<protein>
    <submittedName>
        <fullName evidence="1">Thioredoxin family protein</fullName>
    </submittedName>
</protein>
<name>A0A2S1SEM1_9FLAO</name>
<dbReference type="AlphaFoldDB" id="A0A2S1SEM1"/>
<evidence type="ECO:0000313" key="2">
    <source>
        <dbReference type="Proteomes" id="UP000244937"/>
    </source>
</evidence>
<dbReference type="EMBL" id="CP029187">
    <property type="protein sequence ID" value="AWI24802.1"/>
    <property type="molecule type" value="Genomic_DNA"/>
</dbReference>
<proteinExistence type="predicted"/>
<dbReference type="Proteomes" id="UP000244937">
    <property type="component" value="Chromosome"/>
</dbReference>
<dbReference type="OrthoDB" id="6120799at2"/>
<evidence type="ECO:0000313" key="1">
    <source>
        <dbReference type="EMBL" id="AWI24802.1"/>
    </source>
</evidence>
<organism evidence="1 2">
    <name type="scientific">Flavobacterium pallidum</name>
    <dbReference type="NCBI Taxonomy" id="2172098"/>
    <lineage>
        <taxon>Bacteria</taxon>
        <taxon>Pseudomonadati</taxon>
        <taxon>Bacteroidota</taxon>
        <taxon>Flavobacteriia</taxon>
        <taxon>Flavobacteriales</taxon>
        <taxon>Flavobacteriaceae</taxon>
        <taxon>Flavobacterium</taxon>
    </lineage>
</organism>
<sequence>MKNTITKGLAESISYDGYRSMVTTLLSENKSTGHGQSEALTHYSRMNETRMNRLEKTVLISEKNASAMQSLASRFTWLVISEGWCGDAAQILPVLEKLAKLSDKVTLKIVLRDEHPELMDLFLTHNTRSIPKLIVLDENNAVKTTWGPRPKAALDLVADYKRENGVFDDAGKTALQLWYTKDKGASIQDEMVAIMAGL</sequence>
<dbReference type="SUPFAM" id="SSF52833">
    <property type="entry name" value="Thioredoxin-like"/>
    <property type="match status" value="1"/>
</dbReference>
<dbReference type="CDD" id="cd02947">
    <property type="entry name" value="TRX_family"/>
    <property type="match status" value="1"/>
</dbReference>
<dbReference type="Pfam" id="PF14595">
    <property type="entry name" value="Thioredoxin_9"/>
    <property type="match status" value="1"/>
</dbReference>
<gene>
    <name evidence="1" type="ORF">HYN49_02240</name>
</gene>
<dbReference type="InterPro" id="IPR036249">
    <property type="entry name" value="Thioredoxin-like_sf"/>
</dbReference>